<organism evidence="3 4">
    <name type="scientific">Daucus carota subsp. sativus</name>
    <name type="common">Carrot</name>
    <dbReference type="NCBI Taxonomy" id="79200"/>
    <lineage>
        <taxon>Eukaryota</taxon>
        <taxon>Viridiplantae</taxon>
        <taxon>Streptophyta</taxon>
        <taxon>Embryophyta</taxon>
        <taxon>Tracheophyta</taxon>
        <taxon>Spermatophyta</taxon>
        <taxon>Magnoliopsida</taxon>
        <taxon>eudicotyledons</taxon>
        <taxon>Gunneridae</taxon>
        <taxon>Pentapetalae</taxon>
        <taxon>asterids</taxon>
        <taxon>campanulids</taxon>
        <taxon>Apiales</taxon>
        <taxon>Apiaceae</taxon>
        <taxon>Apioideae</taxon>
        <taxon>Scandiceae</taxon>
        <taxon>Daucinae</taxon>
        <taxon>Daucus</taxon>
        <taxon>Daucus sect. Daucus</taxon>
    </lineage>
</organism>
<dbReference type="InterPro" id="IPR053192">
    <property type="entry name" value="Vacuole_Formation_Reg"/>
</dbReference>
<dbReference type="AlphaFoldDB" id="A0AAF0XWI2"/>
<reference evidence="3" key="1">
    <citation type="journal article" date="2016" name="Nat. Genet.">
        <title>A high-quality carrot genome assembly provides new insights into carotenoid accumulation and asterid genome evolution.</title>
        <authorList>
            <person name="Iorizzo M."/>
            <person name="Ellison S."/>
            <person name="Senalik D."/>
            <person name="Zeng P."/>
            <person name="Satapoomin P."/>
            <person name="Huang J."/>
            <person name="Bowman M."/>
            <person name="Iovene M."/>
            <person name="Sanseverino W."/>
            <person name="Cavagnaro P."/>
            <person name="Yildiz M."/>
            <person name="Macko-Podgorni A."/>
            <person name="Moranska E."/>
            <person name="Grzebelus E."/>
            <person name="Grzebelus D."/>
            <person name="Ashrafi H."/>
            <person name="Zheng Z."/>
            <person name="Cheng S."/>
            <person name="Spooner D."/>
            <person name="Van Deynze A."/>
            <person name="Simon P."/>
        </authorList>
    </citation>
    <scope>NUCLEOTIDE SEQUENCE</scope>
    <source>
        <tissue evidence="3">Leaf</tissue>
    </source>
</reference>
<dbReference type="SUPFAM" id="SSF57889">
    <property type="entry name" value="Cysteine-rich domain"/>
    <property type="match status" value="3"/>
</dbReference>
<dbReference type="Proteomes" id="UP000077755">
    <property type="component" value="Chromosome 9"/>
</dbReference>
<dbReference type="PANTHER" id="PTHR32410:SF216">
    <property type="entry name" value="PHORBOL-ESTER_DAG-TYPE DOMAIN-CONTAINING PROTEIN"/>
    <property type="match status" value="1"/>
</dbReference>
<dbReference type="Pfam" id="PF03107">
    <property type="entry name" value="C1_2"/>
    <property type="match status" value="4"/>
</dbReference>
<dbReference type="InterPro" id="IPR046349">
    <property type="entry name" value="C1-like_sf"/>
</dbReference>
<feature type="domain" description="DC1" evidence="2">
    <location>
        <begin position="484"/>
        <end position="532"/>
    </location>
</feature>
<evidence type="ECO:0000313" key="4">
    <source>
        <dbReference type="Proteomes" id="UP000077755"/>
    </source>
</evidence>
<feature type="domain" description="DC1" evidence="2">
    <location>
        <begin position="140"/>
        <end position="185"/>
    </location>
</feature>
<reference evidence="3" key="2">
    <citation type="submission" date="2022-03" db="EMBL/GenBank/DDBJ databases">
        <title>Draft title - Genomic analysis of global carrot germplasm unveils the trajectory of domestication and the origin of high carotenoid orange carrot.</title>
        <authorList>
            <person name="Iorizzo M."/>
            <person name="Ellison S."/>
            <person name="Senalik D."/>
            <person name="Macko-Podgorni A."/>
            <person name="Grzebelus D."/>
            <person name="Bostan H."/>
            <person name="Rolling W."/>
            <person name="Curaba J."/>
            <person name="Simon P."/>
        </authorList>
    </citation>
    <scope>NUCLEOTIDE SEQUENCE</scope>
    <source>
        <tissue evidence="3">Leaf</tissue>
    </source>
</reference>
<evidence type="ECO:0000256" key="1">
    <source>
        <dbReference type="ARBA" id="ARBA00022737"/>
    </source>
</evidence>
<proteinExistence type="predicted"/>
<accession>A0AAF0XWI2</accession>
<dbReference type="PANTHER" id="PTHR32410">
    <property type="entry name" value="CYSTEINE/HISTIDINE-RICH C1 DOMAIN FAMILY PROTEIN"/>
    <property type="match status" value="1"/>
</dbReference>
<gene>
    <name evidence="3" type="ORF">DCAR_0934157</name>
</gene>
<protein>
    <recommendedName>
        <fullName evidence="2">DC1 domain-containing protein</fullName>
    </recommendedName>
</protein>
<feature type="domain" description="DC1" evidence="2">
    <location>
        <begin position="198"/>
        <end position="247"/>
    </location>
</feature>
<keyword evidence="4" id="KW-1185">Reference proteome</keyword>
<feature type="domain" description="DC1" evidence="2">
    <location>
        <begin position="430"/>
        <end position="473"/>
    </location>
</feature>
<sequence length="635" mass="73766">MEQLSHIKHFSHEHPLILSKYNHSPPHANALCIACDDPISSNTDPFYHCIHQSFSSRNSHCTHFLLHKACAELPIIIQHPFDENHVLTLSLECDGFSWCESCDPCRKTVARWIYICREGGHDFKICIKCALILERELDHPSHSHPLTLLPVKATLQRCTACGVQGSTDYSYLCKTCLYWIHKRCATAPPSLIRDDHDYDHPLVLAYSLPEEYWVFGVSCYLCSVEIRWLYWVYYCADCRYFAHVHCALSQEYVSLSLSRKDGNEIDDNGDLVHLPICDDEPYLFYQLIQQFANKFSTEESGKADTISECRSGHSLILFDNSNDKSVNVETNICDGCVQPLLYPFYGCLDCNFFLHTLCAAELPREIERPSHTDDRLTRLTTSYETSKPFNFYVCGVCDRFCNGVVYYDELNEYWVDVLCVSLPRKIKHDCHKHTLRHLSVSPSFKRCRACEVDIFSHSFACKICDYYIHIKCALKRGTIKHRWDEHHLSLVYPPVKGHPHDFNCELCSIDINPNYWFYHCAKCDTSFHALCVDQDVYSNIKFGGDVKDVNLHQHTVQLHISRRNSKCAECGLNTPDYFEFFINSPYYYVRKPFIQCTSCEFLVCIKCIFNHYGYPHLPQASRIRRVDSDLYEEIF</sequence>
<dbReference type="InterPro" id="IPR004146">
    <property type="entry name" value="DC1"/>
</dbReference>
<dbReference type="EMBL" id="CP093351">
    <property type="protein sequence ID" value="WOH14637.1"/>
    <property type="molecule type" value="Genomic_DNA"/>
</dbReference>
<evidence type="ECO:0000259" key="2">
    <source>
        <dbReference type="Pfam" id="PF03107"/>
    </source>
</evidence>
<keyword evidence="1" id="KW-0677">Repeat</keyword>
<name>A0AAF0XWI2_DAUCS</name>
<evidence type="ECO:0000313" key="3">
    <source>
        <dbReference type="EMBL" id="WOH14637.1"/>
    </source>
</evidence>